<dbReference type="EMBL" id="JBEZFP010000002">
    <property type="protein sequence ID" value="MEU8132171.1"/>
    <property type="molecule type" value="Genomic_DNA"/>
</dbReference>
<organism evidence="1 2">
    <name type="scientific">Streptodolium elevatio</name>
    <dbReference type="NCBI Taxonomy" id="3157996"/>
    <lineage>
        <taxon>Bacteria</taxon>
        <taxon>Bacillati</taxon>
        <taxon>Actinomycetota</taxon>
        <taxon>Actinomycetes</taxon>
        <taxon>Kitasatosporales</taxon>
        <taxon>Streptomycetaceae</taxon>
        <taxon>Streptodolium</taxon>
    </lineage>
</organism>
<dbReference type="RefSeq" id="WP_358347563.1">
    <property type="nucleotide sequence ID" value="NZ_JBEZFP010000002.1"/>
</dbReference>
<proteinExistence type="predicted"/>
<name>A0ABV3D913_9ACTN</name>
<evidence type="ECO:0000313" key="1">
    <source>
        <dbReference type="EMBL" id="MEU8132171.1"/>
    </source>
</evidence>
<accession>A0ABV3D913</accession>
<sequence length="48" mass="5422">MLAPMLGLHIVAAVKWRRRAATNWTAYLQARVATSRRVELVTAETDRA</sequence>
<keyword evidence="2" id="KW-1185">Reference proteome</keyword>
<reference evidence="1 2" key="1">
    <citation type="submission" date="2024-06" db="EMBL/GenBank/DDBJ databases">
        <title>The Natural Products Discovery Center: Release of the First 8490 Sequenced Strains for Exploring Actinobacteria Biosynthetic Diversity.</title>
        <authorList>
            <person name="Kalkreuter E."/>
            <person name="Kautsar S.A."/>
            <person name="Yang D."/>
            <person name="Bader C.D."/>
            <person name="Teijaro C.N."/>
            <person name="Fluegel L."/>
            <person name="Davis C.M."/>
            <person name="Simpson J.R."/>
            <person name="Lauterbach L."/>
            <person name="Steele A.D."/>
            <person name="Gui C."/>
            <person name="Meng S."/>
            <person name="Li G."/>
            <person name="Viehrig K."/>
            <person name="Ye F."/>
            <person name="Su P."/>
            <person name="Kiefer A.F."/>
            <person name="Nichols A."/>
            <person name="Cepeda A.J."/>
            <person name="Yan W."/>
            <person name="Fan B."/>
            <person name="Jiang Y."/>
            <person name="Adhikari A."/>
            <person name="Zheng C.-J."/>
            <person name="Schuster L."/>
            <person name="Cowan T.M."/>
            <person name="Smanski M.J."/>
            <person name="Chevrette M.G."/>
            <person name="De Carvalho L.P.S."/>
            <person name="Shen B."/>
        </authorList>
    </citation>
    <scope>NUCLEOTIDE SEQUENCE [LARGE SCALE GENOMIC DNA]</scope>
    <source>
        <strain evidence="1 2">NPDC048946</strain>
    </source>
</reference>
<evidence type="ECO:0000313" key="2">
    <source>
        <dbReference type="Proteomes" id="UP001551482"/>
    </source>
</evidence>
<dbReference type="Proteomes" id="UP001551482">
    <property type="component" value="Unassembled WGS sequence"/>
</dbReference>
<comment type="caution">
    <text evidence="1">The sequence shown here is derived from an EMBL/GenBank/DDBJ whole genome shotgun (WGS) entry which is preliminary data.</text>
</comment>
<gene>
    <name evidence="1" type="ORF">AB0C36_01540</name>
</gene>
<protein>
    <submittedName>
        <fullName evidence="1">Uncharacterized protein</fullName>
    </submittedName>
</protein>